<dbReference type="Proteomes" id="UP000271098">
    <property type="component" value="Unassembled WGS sequence"/>
</dbReference>
<evidence type="ECO:0000313" key="3">
    <source>
        <dbReference type="Proteomes" id="UP000271098"/>
    </source>
</evidence>
<dbReference type="EMBL" id="UYRT01013770">
    <property type="protein sequence ID" value="VDK53378.1"/>
    <property type="molecule type" value="Genomic_DNA"/>
</dbReference>
<name>A0A3P6SHM9_9BILA</name>
<organism evidence="2 3">
    <name type="scientific">Gongylonema pulchrum</name>
    <dbReference type="NCBI Taxonomy" id="637853"/>
    <lineage>
        <taxon>Eukaryota</taxon>
        <taxon>Metazoa</taxon>
        <taxon>Ecdysozoa</taxon>
        <taxon>Nematoda</taxon>
        <taxon>Chromadorea</taxon>
        <taxon>Rhabditida</taxon>
        <taxon>Spirurina</taxon>
        <taxon>Spiruromorpha</taxon>
        <taxon>Spiruroidea</taxon>
        <taxon>Gongylonematidae</taxon>
        <taxon>Gongylonema</taxon>
    </lineage>
</organism>
<gene>
    <name evidence="2" type="ORF">GPUH_LOCUS6096</name>
</gene>
<keyword evidence="3" id="KW-1185">Reference proteome</keyword>
<protein>
    <submittedName>
        <fullName evidence="2">Uncharacterized protein</fullName>
    </submittedName>
</protein>
<dbReference type="AlphaFoldDB" id="A0A3P6SHM9"/>
<proteinExistence type="predicted"/>
<reference evidence="2 3" key="1">
    <citation type="submission" date="2018-11" db="EMBL/GenBank/DDBJ databases">
        <authorList>
            <consortium name="Pathogen Informatics"/>
        </authorList>
    </citation>
    <scope>NUCLEOTIDE SEQUENCE [LARGE SCALE GENOMIC DNA]</scope>
</reference>
<dbReference type="OrthoDB" id="5816023at2759"/>
<evidence type="ECO:0000313" key="2">
    <source>
        <dbReference type="EMBL" id="VDK53378.1"/>
    </source>
</evidence>
<sequence>MRDRLPGTKEMCLEIMPAILSYKDTELHCVVVEICRKLLARGRNPELRDLLEIFLQGKKKDSYKELRNILHGKNDLSEAANVEKKPETDLEKQDDEIGRE</sequence>
<evidence type="ECO:0000256" key="1">
    <source>
        <dbReference type="SAM" id="MobiDB-lite"/>
    </source>
</evidence>
<feature type="region of interest" description="Disordered" evidence="1">
    <location>
        <begin position="77"/>
        <end position="100"/>
    </location>
</feature>
<accession>A0A3P6SHM9</accession>